<dbReference type="GO" id="GO:0003824">
    <property type="term" value="F:catalytic activity"/>
    <property type="evidence" value="ECO:0007669"/>
    <property type="project" value="InterPro"/>
</dbReference>
<protein>
    <submittedName>
        <fullName evidence="5">Uncharacterized protein</fullName>
    </submittedName>
</protein>
<dbReference type="EMBL" id="JAANBB010000064">
    <property type="protein sequence ID" value="KAF7552232.1"/>
    <property type="molecule type" value="Genomic_DNA"/>
</dbReference>
<dbReference type="InterPro" id="IPR035994">
    <property type="entry name" value="Nucleoside_phosphorylase_sf"/>
</dbReference>
<accession>A0A9P5LIA7</accession>
<dbReference type="Gene3D" id="1.25.40.20">
    <property type="entry name" value="Ankyrin repeat-containing domain"/>
    <property type="match status" value="3"/>
</dbReference>
<dbReference type="GO" id="GO:0009116">
    <property type="term" value="P:nucleoside metabolic process"/>
    <property type="evidence" value="ECO:0007669"/>
    <property type="project" value="InterPro"/>
</dbReference>
<evidence type="ECO:0000256" key="1">
    <source>
        <dbReference type="ARBA" id="ARBA00022737"/>
    </source>
</evidence>
<dbReference type="Proteomes" id="UP000722485">
    <property type="component" value="Unassembled WGS sequence"/>
</dbReference>
<dbReference type="PANTHER" id="PTHR24198">
    <property type="entry name" value="ANKYRIN REPEAT AND PROTEIN KINASE DOMAIN-CONTAINING PROTEIN"/>
    <property type="match status" value="1"/>
</dbReference>
<keyword evidence="1" id="KW-0677">Repeat</keyword>
<keyword evidence="6" id="KW-1185">Reference proteome</keyword>
<dbReference type="GO" id="GO:0005737">
    <property type="term" value="C:cytoplasm"/>
    <property type="evidence" value="ECO:0007669"/>
    <property type="project" value="TreeGrafter"/>
</dbReference>
<evidence type="ECO:0000256" key="4">
    <source>
        <dbReference type="SAM" id="MobiDB-lite"/>
    </source>
</evidence>
<dbReference type="SUPFAM" id="SSF48403">
    <property type="entry name" value="Ankyrin repeat"/>
    <property type="match status" value="1"/>
</dbReference>
<feature type="repeat" description="ANK" evidence="3">
    <location>
        <begin position="1117"/>
        <end position="1145"/>
    </location>
</feature>
<dbReference type="OrthoDB" id="1577640at2759"/>
<dbReference type="InterPro" id="IPR036770">
    <property type="entry name" value="Ankyrin_rpt-contain_sf"/>
</dbReference>
<feature type="repeat" description="ANK" evidence="3">
    <location>
        <begin position="929"/>
        <end position="961"/>
    </location>
</feature>
<comment type="caution">
    <text evidence="5">The sequence shown here is derived from an EMBL/GenBank/DDBJ whole genome shotgun (WGS) entry which is preliminary data.</text>
</comment>
<evidence type="ECO:0000313" key="6">
    <source>
        <dbReference type="Proteomes" id="UP000722485"/>
    </source>
</evidence>
<feature type="repeat" description="ANK" evidence="3">
    <location>
        <begin position="985"/>
        <end position="1017"/>
    </location>
</feature>
<dbReference type="PROSITE" id="PS50297">
    <property type="entry name" value="ANK_REP_REGION"/>
    <property type="match status" value="5"/>
</dbReference>
<feature type="repeat" description="ANK" evidence="3">
    <location>
        <begin position="1084"/>
        <end position="1116"/>
    </location>
</feature>
<evidence type="ECO:0000313" key="5">
    <source>
        <dbReference type="EMBL" id="KAF7552232.1"/>
    </source>
</evidence>
<dbReference type="Pfam" id="PF12796">
    <property type="entry name" value="Ank_2"/>
    <property type="match status" value="2"/>
</dbReference>
<proteinExistence type="predicted"/>
<gene>
    <name evidence="5" type="ORF">G7Z17_g4455</name>
</gene>
<sequence>MRLWAAGVGALAEPDASLERRLQFQPKPRLVLISLLLTLQEFVKICRMHALDDTHGDSVDCNLEPEPESGSLTDETLDLTLDDHSDLAPSSAPRFMALNSLIDSDSNASTDSDADEESNEEHSEGTLEKAMKNTEDILDQLMMLGFAIRKSGTAARLQKADSSFNPDENMYFRTYLEFILRNNVAKGRKNEEDNRHITAEDRMRETKNGVGEVTPEQRHLILAILRRRHRFEYARRHQQRLDQVIVFPAVPKLEPSVRTPEVQKTVVPGHTYHELEQQPPTEASSSKMQSLAQQDIPYDQIMSETTPSAAQGDILEISAPLQAAPDEGVQVSLLLPDTAGNVPGLVKMECPLCSWPQDEGEVPDAAAKLEHIGNCIHEFSLNALPWAESLGVRGVDSSSSSFRQMVEEWIDKAKDSTEEENDVDIQKIRLEAFGVLSAQPPLEKQERKYIPQEFFAESSEESSQVEWGSLLSQDSDLPEVEGTNPVISDRRFEEIVENQVVLNLEHLREENEYTLGRVGRHNIVIGASAPDEYSIRPAEQIVKDMLHRFTNIKIILIVGLGGGAPSPKHDIRLGDVVADLVPDFPCLAIRGICDYADSHKNEEWQGYAAITATAYTKDLLLQISPITVHSEARLDILMETVNVLQWLTPVDFALQHHRYTMERQPGTGQWLLDTKQFRTWMIAALYSRVFFIIDALDEYQEADGSRMTFLREIIELQAKYGTSIFATSRFIPEVMQNFNGSISVELRASKGDMETYIEGHMQELACPIDNDPDLQAQIMSVISDAADGMFLLAKIYFDSLANITDRKADIATICVTYLSFSIFESGFCATDEEFEERLRSSQLYEYAVHNWGNHARNAFTSIPAVLEFLNKRSQVEASTQVLMAAHKSPGYSQNFPRKMTALHLAAYFGVENLAPLLSDMNRPSSRDSRSRTPLSYAAERGHEATVTRLLKMEAEVCREDIVDRIPLPYAAKSGPATTVEAKDDRYRTPLSYAAERGHGAVVQVLLDNMANIETMDDLYRTPLSYAAKRGHECVVRVLLNNRADIETKDDLYRTPLSYAAEKGHESVVQVLLDNRANIETKSIKNRTPLSYAAGGGYEAVVQLLLDNKASIEIKSIYNRTPLSYAVEKGHETVVQLLELHGAQHS</sequence>
<dbReference type="PROSITE" id="PS50088">
    <property type="entry name" value="ANK_REPEAT"/>
    <property type="match status" value="6"/>
</dbReference>
<dbReference type="Pfam" id="PF13637">
    <property type="entry name" value="Ank_4"/>
    <property type="match status" value="1"/>
</dbReference>
<dbReference type="SMART" id="SM00248">
    <property type="entry name" value="ANK"/>
    <property type="match status" value="7"/>
</dbReference>
<evidence type="ECO:0000256" key="3">
    <source>
        <dbReference type="PROSITE-ProRule" id="PRU00023"/>
    </source>
</evidence>
<dbReference type="PANTHER" id="PTHR24198:SF165">
    <property type="entry name" value="ANKYRIN REPEAT-CONTAINING PROTEIN-RELATED"/>
    <property type="match status" value="1"/>
</dbReference>
<name>A0A9P5LIA7_9HYPO</name>
<keyword evidence="2 3" id="KW-0040">ANK repeat</keyword>
<feature type="repeat" description="ANK" evidence="3">
    <location>
        <begin position="1018"/>
        <end position="1050"/>
    </location>
</feature>
<dbReference type="SUPFAM" id="SSF53167">
    <property type="entry name" value="Purine and uridine phosphorylases"/>
    <property type="match status" value="1"/>
</dbReference>
<feature type="region of interest" description="Disordered" evidence="4">
    <location>
        <begin position="105"/>
        <end position="128"/>
    </location>
</feature>
<reference evidence="5" key="1">
    <citation type="submission" date="2020-03" db="EMBL/GenBank/DDBJ databases">
        <title>Draft Genome Sequence of Cylindrodendrum hubeiense.</title>
        <authorList>
            <person name="Buettner E."/>
            <person name="Kellner H."/>
        </authorList>
    </citation>
    <scope>NUCLEOTIDE SEQUENCE</scope>
    <source>
        <strain evidence="5">IHI 201604</strain>
    </source>
</reference>
<feature type="repeat" description="ANK" evidence="3">
    <location>
        <begin position="1051"/>
        <end position="1083"/>
    </location>
</feature>
<organism evidence="5 6">
    <name type="scientific">Cylindrodendrum hubeiense</name>
    <dbReference type="NCBI Taxonomy" id="595255"/>
    <lineage>
        <taxon>Eukaryota</taxon>
        <taxon>Fungi</taxon>
        <taxon>Dikarya</taxon>
        <taxon>Ascomycota</taxon>
        <taxon>Pezizomycotina</taxon>
        <taxon>Sordariomycetes</taxon>
        <taxon>Hypocreomycetidae</taxon>
        <taxon>Hypocreales</taxon>
        <taxon>Nectriaceae</taxon>
        <taxon>Cylindrodendrum</taxon>
    </lineage>
</organism>
<evidence type="ECO:0000256" key="2">
    <source>
        <dbReference type="ARBA" id="ARBA00023043"/>
    </source>
</evidence>
<dbReference type="AlphaFoldDB" id="A0A9P5LIA7"/>
<dbReference type="Gene3D" id="3.40.50.1580">
    <property type="entry name" value="Nucleoside phosphorylase domain"/>
    <property type="match status" value="2"/>
</dbReference>
<dbReference type="InterPro" id="IPR002110">
    <property type="entry name" value="Ankyrin_rpt"/>
</dbReference>